<reference evidence="1 2" key="1">
    <citation type="submission" date="2015-04" db="EMBL/GenBank/DDBJ databases">
        <title>Draft genome sequence of bacteremic isolate Catabacter hongkongensis type strain HKU16T.</title>
        <authorList>
            <person name="Lau S.K."/>
            <person name="Teng J.L."/>
            <person name="Huang Y."/>
            <person name="Curreem S.O."/>
            <person name="Tsui S.K."/>
            <person name="Woo P.C."/>
        </authorList>
    </citation>
    <scope>NUCLEOTIDE SEQUENCE [LARGE SCALE GENOMIC DNA]</scope>
    <source>
        <strain evidence="1 2">HKU16</strain>
    </source>
</reference>
<evidence type="ECO:0000313" key="1">
    <source>
        <dbReference type="EMBL" id="KKI51387.1"/>
    </source>
</evidence>
<evidence type="ECO:0000313" key="2">
    <source>
        <dbReference type="Proteomes" id="UP000034076"/>
    </source>
</evidence>
<sequence>MAFCERGKHIKMKKKLALLLVIVVALVTVLAGCGGPAQIEKPKPDEGATVFDVTGSCKAELNGDTLIVSGETNLMDGTNGVIAVFNSDGTKAADQKFTKQGNEIKAEFKVGSDWSDVVYGNIMFDNQKSDGQPDAVKEAYGKHFQNLTGNAIIWDKNGNIVVFQSEEVKIK</sequence>
<dbReference type="STRING" id="270498.CHK_1175"/>
<dbReference type="AlphaFoldDB" id="A0A0M2NLS8"/>
<accession>A0A0M2NLS8</accession>
<comment type="caution">
    <text evidence="1">The sequence shown here is derived from an EMBL/GenBank/DDBJ whole genome shotgun (WGS) entry which is preliminary data.</text>
</comment>
<dbReference type="PROSITE" id="PS51257">
    <property type="entry name" value="PROKAR_LIPOPROTEIN"/>
    <property type="match status" value="1"/>
</dbReference>
<gene>
    <name evidence="1" type="ORF">CHK_1175</name>
</gene>
<dbReference type="Proteomes" id="UP000034076">
    <property type="component" value="Unassembled WGS sequence"/>
</dbReference>
<evidence type="ECO:0008006" key="3">
    <source>
        <dbReference type="Google" id="ProtNLM"/>
    </source>
</evidence>
<protein>
    <recommendedName>
        <fullName evidence="3">Lipoprotein</fullName>
    </recommendedName>
</protein>
<keyword evidence="2" id="KW-1185">Reference proteome</keyword>
<name>A0A0M2NLS8_9FIRM</name>
<dbReference type="EMBL" id="LAYJ01000078">
    <property type="protein sequence ID" value="KKI51387.1"/>
    <property type="molecule type" value="Genomic_DNA"/>
</dbReference>
<proteinExistence type="predicted"/>
<organism evidence="1 2">
    <name type="scientific">Christensenella hongkongensis</name>
    <dbReference type="NCBI Taxonomy" id="270498"/>
    <lineage>
        <taxon>Bacteria</taxon>
        <taxon>Bacillati</taxon>
        <taxon>Bacillota</taxon>
        <taxon>Clostridia</taxon>
        <taxon>Christensenellales</taxon>
        <taxon>Christensenellaceae</taxon>
        <taxon>Christensenella</taxon>
    </lineage>
</organism>